<dbReference type="InterPro" id="IPR036961">
    <property type="entry name" value="Kinesin_motor_dom_sf"/>
</dbReference>
<keyword evidence="22" id="KW-1185">Reference proteome</keyword>
<dbReference type="PROSITE" id="PS00411">
    <property type="entry name" value="KINESIN_MOTOR_1"/>
    <property type="match status" value="1"/>
</dbReference>
<dbReference type="InterPro" id="IPR015943">
    <property type="entry name" value="WD40/YVTN_repeat-like_dom_sf"/>
</dbReference>
<dbReference type="PANTHER" id="PTHR47969:SF28">
    <property type="entry name" value="KINESIN-LIKE PROTEIN KIF21B"/>
    <property type="match status" value="1"/>
</dbReference>
<comment type="similarity">
    <text evidence="17">Belongs to the TRAFAC class myosin-kinesin ATPase superfamily. Kinesin family.</text>
</comment>
<evidence type="ECO:0000256" key="7">
    <source>
        <dbReference type="ARBA" id="ARBA00022574"/>
    </source>
</evidence>
<dbReference type="EMBL" id="AP028913">
    <property type="protein sequence ID" value="BES94937.1"/>
    <property type="molecule type" value="Genomic_DNA"/>
</dbReference>
<evidence type="ECO:0000256" key="13">
    <source>
        <dbReference type="ARBA" id="ARBA00023175"/>
    </source>
</evidence>
<dbReference type="InterPro" id="IPR056533">
    <property type="entry name" value="KIF21A/B_hel_1"/>
</dbReference>
<feature type="repeat" description="WD" evidence="16">
    <location>
        <begin position="1173"/>
        <end position="1212"/>
    </location>
</feature>
<evidence type="ECO:0000313" key="21">
    <source>
        <dbReference type="EMBL" id="BES94937.1"/>
    </source>
</evidence>
<evidence type="ECO:0000256" key="18">
    <source>
        <dbReference type="SAM" id="Coils"/>
    </source>
</evidence>
<dbReference type="PROSITE" id="PS50067">
    <property type="entry name" value="KINESIN_MOTOR_2"/>
    <property type="match status" value="1"/>
</dbReference>
<evidence type="ECO:0000256" key="11">
    <source>
        <dbReference type="ARBA" id="ARBA00022840"/>
    </source>
</evidence>
<evidence type="ECO:0000259" key="20">
    <source>
        <dbReference type="PROSITE" id="PS50067"/>
    </source>
</evidence>
<dbReference type="InterPro" id="IPR019775">
    <property type="entry name" value="WD40_repeat_CS"/>
</dbReference>
<dbReference type="Gene3D" id="3.40.850.10">
    <property type="entry name" value="Kinesin motor domain"/>
    <property type="match status" value="1"/>
</dbReference>
<dbReference type="CDD" id="cd22248">
    <property type="entry name" value="Rcc_KIF21"/>
    <property type="match status" value="1"/>
</dbReference>
<dbReference type="Pfam" id="PF23203">
    <property type="entry name" value="KIF21A"/>
    <property type="match status" value="1"/>
</dbReference>
<keyword evidence="11 17" id="KW-0067">ATP-binding</keyword>
<dbReference type="SMART" id="SM00320">
    <property type="entry name" value="WD40"/>
    <property type="match status" value="7"/>
</dbReference>
<feature type="region of interest" description="Disordered" evidence="19">
    <location>
        <begin position="1106"/>
        <end position="1130"/>
    </location>
</feature>
<evidence type="ECO:0000256" key="6">
    <source>
        <dbReference type="ARBA" id="ARBA00022553"/>
    </source>
</evidence>
<keyword evidence="13 17" id="KW-0505">Motor protein</keyword>
<keyword evidence="15" id="KW-0966">Cell projection</keyword>
<evidence type="ECO:0000256" key="9">
    <source>
        <dbReference type="ARBA" id="ARBA00022737"/>
    </source>
</evidence>
<evidence type="ECO:0000256" key="10">
    <source>
        <dbReference type="ARBA" id="ARBA00022741"/>
    </source>
</evidence>
<dbReference type="PANTHER" id="PTHR47969">
    <property type="entry name" value="CHROMOSOME-ASSOCIATED KINESIN KIF4A-RELATED"/>
    <property type="match status" value="1"/>
</dbReference>
<dbReference type="InterPro" id="IPR036322">
    <property type="entry name" value="WD40_repeat_dom_sf"/>
</dbReference>
<evidence type="ECO:0000256" key="14">
    <source>
        <dbReference type="ARBA" id="ARBA00023212"/>
    </source>
</evidence>
<feature type="repeat" description="WD" evidence="16">
    <location>
        <begin position="1411"/>
        <end position="1446"/>
    </location>
</feature>
<gene>
    <name evidence="21" type="ORF">NTJ_07746</name>
</gene>
<comment type="subcellular location">
    <subcellularLocation>
        <location evidence="3">Cell projection</location>
        <location evidence="3">Axon</location>
    </subcellularLocation>
    <subcellularLocation>
        <location evidence="2">Cell projection</location>
        <location evidence="2">Dendrite</location>
    </subcellularLocation>
    <subcellularLocation>
        <location evidence="4">Cell projection</location>
        <location evidence="4">Growth cone</location>
    </subcellularLocation>
    <subcellularLocation>
        <location evidence="1">Cytoplasm</location>
        <location evidence="1">Cytoskeleton</location>
    </subcellularLocation>
</comment>
<keyword evidence="10 17" id="KW-0547">Nucleotide-binding</keyword>
<dbReference type="Proteomes" id="UP001307889">
    <property type="component" value="Chromosome 5"/>
</dbReference>
<dbReference type="PROSITE" id="PS50294">
    <property type="entry name" value="WD_REPEATS_REGION"/>
    <property type="match status" value="1"/>
</dbReference>
<evidence type="ECO:0000256" key="19">
    <source>
        <dbReference type="SAM" id="MobiDB-lite"/>
    </source>
</evidence>
<reference evidence="21 22" key="1">
    <citation type="submission" date="2023-09" db="EMBL/GenBank/DDBJ databases">
        <title>Nesidiocoris tenuis whole genome shotgun sequence.</title>
        <authorList>
            <person name="Shibata T."/>
            <person name="Shimoda M."/>
            <person name="Kobayashi T."/>
            <person name="Uehara T."/>
        </authorList>
    </citation>
    <scope>NUCLEOTIDE SEQUENCE [LARGE SCALE GENOMIC DNA]</scope>
    <source>
        <strain evidence="21 22">Japan</strain>
    </source>
</reference>
<evidence type="ECO:0000256" key="3">
    <source>
        <dbReference type="ARBA" id="ARBA00004489"/>
    </source>
</evidence>
<feature type="binding site" evidence="17">
    <location>
        <begin position="86"/>
        <end position="93"/>
    </location>
    <ligand>
        <name>ATP</name>
        <dbReference type="ChEBI" id="CHEBI:30616"/>
    </ligand>
</feature>
<dbReference type="InterPro" id="IPR001680">
    <property type="entry name" value="WD40_rpt"/>
</dbReference>
<organism evidence="21 22">
    <name type="scientific">Nesidiocoris tenuis</name>
    <dbReference type="NCBI Taxonomy" id="355587"/>
    <lineage>
        <taxon>Eukaryota</taxon>
        <taxon>Metazoa</taxon>
        <taxon>Ecdysozoa</taxon>
        <taxon>Arthropoda</taxon>
        <taxon>Hexapoda</taxon>
        <taxon>Insecta</taxon>
        <taxon>Pterygota</taxon>
        <taxon>Neoptera</taxon>
        <taxon>Paraneoptera</taxon>
        <taxon>Hemiptera</taxon>
        <taxon>Heteroptera</taxon>
        <taxon>Panheteroptera</taxon>
        <taxon>Cimicomorpha</taxon>
        <taxon>Miridae</taxon>
        <taxon>Dicyphina</taxon>
        <taxon>Nesidiocoris</taxon>
    </lineage>
</organism>
<dbReference type="PRINTS" id="PR00380">
    <property type="entry name" value="KINESINHEAVY"/>
</dbReference>
<dbReference type="SMART" id="SM00129">
    <property type="entry name" value="KISc"/>
    <property type="match status" value="1"/>
</dbReference>
<evidence type="ECO:0000256" key="5">
    <source>
        <dbReference type="ARBA" id="ARBA00022490"/>
    </source>
</evidence>
<evidence type="ECO:0000313" key="22">
    <source>
        <dbReference type="Proteomes" id="UP001307889"/>
    </source>
</evidence>
<feature type="compositionally biased region" description="Low complexity" evidence="19">
    <location>
        <begin position="1005"/>
        <end position="1018"/>
    </location>
</feature>
<accession>A0ABN7AU95</accession>
<dbReference type="InterPro" id="IPR001752">
    <property type="entry name" value="Kinesin_motor_dom"/>
</dbReference>
<dbReference type="InterPro" id="IPR027640">
    <property type="entry name" value="Kinesin-like_fam"/>
</dbReference>
<feature type="coiled-coil region" evidence="18">
    <location>
        <begin position="805"/>
        <end position="875"/>
    </location>
</feature>
<dbReference type="Pfam" id="PF00400">
    <property type="entry name" value="WD40"/>
    <property type="match status" value="3"/>
</dbReference>
<dbReference type="PROSITE" id="PS00678">
    <property type="entry name" value="WD_REPEATS_1"/>
    <property type="match status" value="1"/>
</dbReference>
<proteinExistence type="inferred from homology"/>
<evidence type="ECO:0000256" key="15">
    <source>
        <dbReference type="ARBA" id="ARBA00023273"/>
    </source>
</evidence>
<keyword evidence="6" id="KW-0597">Phosphoprotein</keyword>
<dbReference type="InterPro" id="IPR027417">
    <property type="entry name" value="P-loop_NTPase"/>
</dbReference>
<keyword evidence="14" id="KW-0206">Cytoskeleton</keyword>
<keyword evidence="5" id="KW-0963">Cytoplasm</keyword>
<evidence type="ECO:0000256" key="12">
    <source>
        <dbReference type="ARBA" id="ARBA00023054"/>
    </source>
</evidence>
<dbReference type="SUPFAM" id="SSF52540">
    <property type="entry name" value="P-loop containing nucleoside triphosphate hydrolases"/>
    <property type="match status" value="1"/>
</dbReference>
<dbReference type="SUPFAM" id="SSF50978">
    <property type="entry name" value="WD40 repeat-like"/>
    <property type="match status" value="1"/>
</dbReference>
<evidence type="ECO:0000256" key="17">
    <source>
        <dbReference type="PROSITE-ProRule" id="PRU00283"/>
    </source>
</evidence>
<feature type="coiled-coil region" evidence="18">
    <location>
        <begin position="912"/>
        <end position="939"/>
    </location>
</feature>
<feature type="domain" description="Kinesin motor" evidence="20">
    <location>
        <begin position="7"/>
        <end position="362"/>
    </location>
</feature>
<evidence type="ECO:0000256" key="8">
    <source>
        <dbReference type="ARBA" id="ARBA00022701"/>
    </source>
</evidence>
<keyword evidence="12 18" id="KW-0175">Coiled coil</keyword>
<feature type="region of interest" description="Disordered" evidence="19">
    <location>
        <begin position="948"/>
        <end position="1065"/>
    </location>
</feature>
<protein>
    <submittedName>
        <fullName evidence="21">Kinesin family member</fullName>
    </submittedName>
</protein>
<evidence type="ECO:0000256" key="2">
    <source>
        <dbReference type="ARBA" id="ARBA00004279"/>
    </source>
</evidence>
<evidence type="ECO:0000256" key="1">
    <source>
        <dbReference type="ARBA" id="ARBA00004245"/>
    </source>
</evidence>
<dbReference type="Pfam" id="PF25764">
    <property type="entry name" value="KIF21A_4th"/>
    <property type="match status" value="1"/>
</dbReference>
<sequence length="1492" mass="166444">MSEDESSVRVAVRVRPQLPREILDMCRSCTTVTPGEPQVTLGTDKSFTYDYVFDTDVDQAYVYDTTVKTLVQGSLEGYNATVLAYGQTGSGKTYTMGTGFDVDVNSELVGIIPRAIHDLFDGISDICVKAKESSQTPPQFKVTAQFLELYNEEIIDLFESAREFTKGKGTVRIHEDSNHCIYVTGVRSEKISSPEEALQWLKQGALARTTAATDMNTQSSRSHAIFTIHIRQQRVVSADNCGDEEGDNGQQKDFETLSAKFHFVDLAGSERLKRTGATGDRAKEGISINCGLLALGNVISALGDTTKRALHVPYRDSKLTRLLQDSLGGNSRTLMIACVSPSDRDFMETLSTLNYANRARNIRNKVVINQDKSSRTISLLKKQIQDLQLELFEYKQGKRIVSEDGVESVNDMFHENTLLQSELDSLRTRVKGMQQTIDSLTVSNIELLTARTMASLNQDGENKNDDMSQMIQGYLTEIENLRAKLMESESTCAELRKAAARSRANLPQRMNDGDEMVENIIELAKKEVEREKTMLSSRKKSIQSDDSEGESESSESDGEGDDLNNKNSEYSAELASLTSEISMKQKLIDALEKNQKKLQNMKQHYEEKLMLLQERIQATVKERDSVLASYCKENNQPSEKVKKIKDDYEKRIAGMQREMKSLQSAKKEHAKLLKNQSQYESQIRTLSSEVGEMKKTKVKLMNKMKEEAQRHKEAETRRNREIAQLKKQSRMDANLIKKMEAEKRAKMVVLKRKQEEVAALRTAASRKNWLKSSGRTNHSNAKEMKNKWVSLEKNIVECALNKQSLSALEKEMNRKLESRAEIQEELRQKRALLKDPLYRDSSHVKEEVENLQANLDHVQSAISDLQNEILLVEENKVTFEGCDVLNTISRQSDASYILEKLYNMALHQSCLAAMHDMAVKELNAENEQLKKDSEVQMQLLQHLVESKNKMSETYRVSPSGNSSPETSSRSTSPVDNGSVSNFLRRENGKQRKKMMVPADLLFQNDSDSGSTSSLMTSGHQHHQPTSLRSISQLQPYQSHPGGQSLSAATSPEHHPAPGSILAPPPLTRSLTTIKVQSVPASPVTLRKGLTLSPRINRKTYIISSNHPSVEKGLDASPPGSPPVYRRQTSREENVFSRLTSQWSTPLPTSRRPGKITAALPKRGRAKLQCTHTVDGHTKAVLGLHATNDSLFTASTDKSVIMWDLHELREARVFSNFTHSVVAVKYDPNNRLLFCGYSNLVKVIDVRSDKVVHSLNASCLSSADGLPTSWSGQSTNNYEVTSQSINAIALNESGTTLYTAASTYVRIWDLRKFSTIGKLVGNNLASIMCLAVSPTSSTEDVVVTGSKDHYIKVFNVGLSTSPFYTPRVTLEPPHYDGIQCLALQGQTLFSGSRDCHIKKWTLDSHDLVTSVNAAHRDWVTDLCYSPSGSVLISASRDGTVKLWSVDSCADMGEIKAHDSPINALAANSTHIFTASNDAQSRCRIWKLSPQIAV</sequence>
<evidence type="ECO:0000256" key="16">
    <source>
        <dbReference type="PROSITE-ProRule" id="PRU00221"/>
    </source>
</evidence>
<feature type="compositionally biased region" description="Acidic residues" evidence="19">
    <location>
        <begin position="545"/>
        <end position="562"/>
    </location>
</feature>
<dbReference type="Pfam" id="PF23204">
    <property type="entry name" value="KIF21A_2nd"/>
    <property type="match status" value="1"/>
</dbReference>
<evidence type="ECO:0000256" key="4">
    <source>
        <dbReference type="ARBA" id="ARBA00004624"/>
    </source>
</evidence>
<dbReference type="CDD" id="cd01372">
    <property type="entry name" value="KISc_KIF4"/>
    <property type="match status" value="1"/>
</dbReference>
<dbReference type="PROSITE" id="PS50082">
    <property type="entry name" value="WD_REPEATS_2"/>
    <property type="match status" value="2"/>
</dbReference>
<feature type="region of interest" description="Disordered" evidence="19">
    <location>
        <begin position="530"/>
        <end position="566"/>
    </location>
</feature>
<name>A0ABN7AU95_9HEMI</name>
<dbReference type="Gene3D" id="2.130.10.10">
    <property type="entry name" value="YVTN repeat-like/Quinoprotein amine dehydrogenase"/>
    <property type="match status" value="2"/>
</dbReference>
<feature type="compositionally biased region" description="Polar residues" evidence="19">
    <location>
        <begin position="1023"/>
        <end position="1049"/>
    </location>
</feature>
<feature type="compositionally biased region" description="Low complexity" evidence="19">
    <location>
        <begin position="957"/>
        <end position="973"/>
    </location>
</feature>
<feature type="coiled-coil region" evidence="18">
    <location>
        <begin position="464"/>
        <end position="498"/>
    </location>
</feature>
<keyword evidence="7 16" id="KW-0853">WD repeat</keyword>
<dbReference type="InterPro" id="IPR019821">
    <property type="entry name" value="Kinesin_motor_CS"/>
</dbReference>
<keyword evidence="9" id="KW-0677">Repeat</keyword>
<dbReference type="CDD" id="cd00200">
    <property type="entry name" value="WD40"/>
    <property type="match status" value="1"/>
</dbReference>
<dbReference type="Pfam" id="PF00225">
    <property type="entry name" value="Kinesin"/>
    <property type="match status" value="1"/>
</dbReference>
<dbReference type="InterPro" id="IPR056532">
    <property type="entry name" value="KIF21A/B_hel_2"/>
</dbReference>
<keyword evidence="8" id="KW-0493">Microtubule</keyword>